<dbReference type="InterPro" id="IPR000182">
    <property type="entry name" value="GNAT_dom"/>
</dbReference>
<comment type="caution">
    <text evidence="4">The sequence shown here is derived from an EMBL/GenBank/DDBJ whole genome shotgun (WGS) entry which is preliminary data.</text>
</comment>
<dbReference type="PANTHER" id="PTHR43877:SF2">
    <property type="entry name" value="AMINOALKYLPHOSPHONATE N-ACETYLTRANSFERASE-RELATED"/>
    <property type="match status" value="1"/>
</dbReference>
<proteinExistence type="predicted"/>
<evidence type="ECO:0000256" key="2">
    <source>
        <dbReference type="ARBA" id="ARBA00023315"/>
    </source>
</evidence>
<dbReference type="InterPro" id="IPR050832">
    <property type="entry name" value="Bact_Acetyltransf"/>
</dbReference>
<name>A0A2A5JU77_PSEO7</name>
<gene>
    <name evidence="4" type="ORF">CEX98_04235</name>
</gene>
<dbReference type="PANTHER" id="PTHR43877">
    <property type="entry name" value="AMINOALKYLPHOSPHONATE N-ACETYLTRANSFERASE-RELATED-RELATED"/>
    <property type="match status" value="1"/>
</dbReference>
<dbReference type="SUPFAM" id="SSF55729">
    <property type="entry name" value="Acyl-CoA N-acyltransferases (Nat)"/>
    <property type="match status" value="1"/>
</dbReference>
<keyword evidence="1 4" id="KW-0808">Transferase</keyword>
<evidence type="ECO:0000259" key="3">
    <source>
        <dbReference type="PROSITE" id="PS51186"/>
    </source>
</evidence>
<dbReference type="Pfam" id="PF13508">
    <property type="entry name" value="Acetyltransf_7"/>
    <property type="match status" value="1"/>
</dbReference>
<accession>A0A2A5JU77</accession>
<dbReference type="PROSITE" id="PS51186">
    <property type="entry name" value="GNAT"/>
    <property type="match status" value="1"/>
</dbReference>
<dbReference type="OrthoDB" id="143110at2"/>
<keyword evidence="2" id="KW-0012">Acyltransferase</keyword>
<keyword evidence="5" id="KW-1185">Reference proteome</keyword>
<reference evidence="5" key="1">
    <citation type="journal article" date="2019" name="Genome Announc.">
        <title>Draft Genome Sequence of Pseudoalteromonas piscicida Strain 36Y ROTHPW, an Hypersaline Seawater Isolate from the South Coast of Sonora, Mexico.</title>
        <authorList>
            <person name="Sanchez-Diaz R."/>
            <person name="Molina-Garza Z.J."/>
            <person name="Cruz-Suarez L.E."/>
            <person name="Selvin J."/>
            <person name="Kiran G.S."/>
            <person name="Ibarra-Gamez J.C."/>
            <person name="Gomez-Gil B."/>
            <person name="Galaviz-Silva L."/>
        </authorList>
    </citation>
    <scope>NUCLEOTIDE SEQUENCE [LARGE SCALE GENOMIC DNA]</scope>
    <source>
        <strain evidence="5">36Y_RITHPW</strain>
    </source>
</reference>
<dbReference type="CDD" id="cd04301">
    <property type="entry name" value="NAT_SF"/>
    <property type="match status" value="1"/>
</dbReference>
<dbReference type="InterPro" id="IPR016181">
    <property type="entry name" value="Acyl_CoA_acyltransferase"/>
</dbReference>
<protein>
    <submittedName>
        <fullName evidence="4">GNAT family N-acetyltransferase</fullName>
    </submittedName>
</protein>
<dbReference type="RefSeq" id="WP_099640874.1">
    <property type="nucleotide sequence ID" value="NZ_NKHF01000022.1"/>
</dbReference>
<dbReference type="EMBL" id="NKHF01000022">
    <property type="protein sequence ID" value="PCK32975.1"/>
    <property type="molecule type" value="Genomic_DNA"/>
</dbReference>
<dbReference type="AlphaFoldDB" id="A0A2A5JU77"/>
<evidence type="ECO:0000256" key="1">
    <source>
        <dbReference type="ARBA" id="ARBA00022679"/>
    </source>
</evidence>
<dbReference type="GO" id="GO:0016747">
    <property type="term" value="F:acyltransferase activity, transferring groups other than amino-acyl groups"/>
    <property type="evidence" value="ECO:0007669"/>
    <property type="project" value="InterPro"/>
</dbReference>
<evidence type="ECO:0000313" key="5">
    <source>
        <dbReference type="Proteomes" id="UP000228621"/>
    </source>
</evidence>
<sequence length="176" mass="20625">MTTPIIRSATYEDAQSLAALSIQVWLDTYAVEGLRQEYAEYALSTFTQAYFTSLLQREEISIYIAVHQDAIQGYVQANHHSKYHQQDLGFEVEKLYVLSRFQGLGIGRRLLSHMVEKFGERYWLYTWVENKSNRFYEKLGLKLIGKHHFQFHHWEIENNVYHAPGIVPLGINQTEP</sequence>
<feature type="domain" description="N-acetyltransferase" evidence="3">
    <location>
        <begin position="4"/>
        <end position="161"/>
    </location>
</feature>
<organism evidence="4 5">
    <name type="scientific">Pseudoalteromonas piscicida</name>
    <dbReference type="NCBI Taxonomy" id="43662"/>
    <lineage>
        <taxon>Bacteria</taxon>
        <taxon>Pseudomonadati</taxon>
        <taxon>Pseudomonadota</taxon>
        <taxon>Gammaproteobacteria</taxon>
        <taxon>Alteromonadales</taxon>
        <taxon>Pseudoalteromonadaceae</taxon>
        <taxon>Pseudoalteromonas</taxon>
    </lineage>
</organism>
<dbReference type="Gene3D" id="3.40.630.30">
    <property type="match status" value="1"/>
</dbReference>
<evidence type="ECO:0000313" key="4">
    <source>
        <dbReference type="EMBL" id="PCK32975.1"/>
    </source>
</evidence>
<dbReference type="Proteomes" id="UP000228621">
    <property type="component" value="Unassembled WGS sequence"/>
</dbReference>